<dbReference type="AlphaFoldDB" id="A0A6A5KMZ4"/>
<gene>
    <name evidence="2" type="ORF">BDW02DRAFT_268719</name>
</gene>
<name>A0A6A5KMZ4_9PLEO</name>
<reference evidence="2" key="1">
    <citation type="submission" date="2020-01" db="EMBL/GenBank/DDBJ databases">
        <authorList>
            <consortium name="DOE Joint Genome Institute"/>
            <person name="Haridas S."/>
            <person name="Albert R."/>
            <person name="Binder M."/>
            <person name="Bloem J."/>
            <person name="Labutti K."/>
            <person name="Salamov A."/>
            <person name="Andreopoulos B."/>
            <person name="Baker S.E."/>
            <person name="Barry K."/>
            <person name="Bills G."/>
            <person name="Bluhm B.H."/>
            <person name="Cannon C."/>
            <person name="Castanera R."/>
            <person name="Culley D.E."/>
            <person name="Daum C."/>
            <person name="Ezra D."/>
            <person name="Gonzalez J.B."/>
            <person name="Henrissat B."/>
            <person name="Kuo A."/>
            <person name="Liang C."/>
            <person name="Lipzen A."/>
            <person name="Lutzoni F."/>
            <person name="Magnuson J."/>
            <person name="Mondo S."/>
            <person name="Nolan M."/>
            <person name="Ohm R."/>
            <person name="Pangilinan J."/>
            <person name="Park H.-J."/>
            <person name="Ramirez L."/>
            <person name="Alfaro M."/>
            <person name="Sun H."/>
            <person name="Tritt A."/>
            <person name="Yoshinaga Y."/>
            <person name="Zwiers L.-H."/>
            <person name="Turgeon B.G."/>
            <person name="Goodwin S.B."/>
            <person name="Spatafora J.W."/>
            <person name="Crous P.W."/>
            <person name="Grigoriev I.V."/>
        </authorList>
    </citation>
    <scope>NUCLEOTIDE SEQUENCE</scope>
    <source>
        <strain evidence="2">P77</strain>
    </source>
</reference>
<feature type="region of interest" description="Disordered" evidence="1">
    <location>
        <begin position="114"/>
        <end position="174"/>
    </location>
</feature>
<dbReference type="Proteomes" id="UP000800040">
    <property type="component" value="Unassembled WGS sequence"/>
</dbReference>
<accession>A0A6A5KMZ4</accession>
<protein>
    <submittedName>
        <fullName evidence="2">Uncharacterized protein</fullName>
    </submittedName>
</protein>
<proteinExistence type="predicted"/>
<keyword evidence="3" id="KW-1185">Reference proteome</keyword>
<sequence>MHLLARLYLANMNLGIASISDETQICSCICDETSLSYQATLIPITREQINQLTFLQYYFKEKARRPHTPPPTFLPSIRSVLSRQTRQHQISSATSIYLPTSPSQHPLRDQKATILPRGGGPAGLAPELITSRRNRHRAAQHTMSPSRQQHLRPRPYDIQSPEMGRPGPPPPATH</sequence>
<dbReference type="EMBL" id="ML975282">
    <property type="protein sequence ID" value="KAF1835744.1"/>
    <property type="molecule type" value="Genomic_DNA"/>
</dbReference>
<evidence type="ECO:0000313" key="3">
    <source>
        <dbReference type="Proteomes" id="UP000800040"/>
    </source>
</evidence>
<evidence type="ECO:0000256" key="1">
    <source>
        <dbReference type="SAM" id="MobiDB-lite"/>
    </source>
</evidence>
<organism evidence="2 3">
    <name type="scientific">Decorospora gaudefroyi</name>
    <dbReference type="NCBI Taxonomy" id="184978"/>
    <lineage>
        <taxon>Eukaryota</taxon>
        <taxon>Fungi</taxon>
        <taxon>Dikarya</taxon>
        <taxon>Ascomycota</taxon>
        <taxon>Pezizomycotina</taxon>
        <taxon>Dothideomycetes</taxon>
        <taxon>Pleosporomycetidae</taxon>
        <taxon>Pleosporales</taxon>
        <taxon>Pleosporineae</taxon>
        <taxon>Pleosporaceae</taxon>
        <taxon>Decorospora</taxon>
    </lineage>
</organism>
<evidence type="ECO:0000313" key="2">
    <source>
        <dbReference type="EMBL" id="KAF1835744.1"/>
    </source>
</evidence>